<dbReference type="Pfam" id="PF00823">
    <property type="entry name" value="PPE"/>
    <property type="match status" value="1"/>
</dbReference>
<dbReference type="RefSeq" id="WP_085082889.1">
    <property type="nucleotide sequence ID" value="NZ_BLKV01000001.1"/>
</dbReference>
<dbReference type="Pfam" id="PF12484">
    <property type="entry name" value="PPE-SVP"/>
    <property type="match status" value="1"/>
</dbReference>
<organism evidence="5 6">
    <name type="scientific">Mycolicibacter senuensis</name>
    <dbReference type="NCBI Taxonomy" id="386913"/>
    <lineage>
        <taxon>Bacteria</taxon>
        <taxon>Bacillati</taxon>
        <taxon>Actinomycetota</taxon>
        <taxon>Actinomycetes</taxon>
        <taxon>Mycobacteriales</taxon>
        <taxon>Mycobacteriaceae</taxon>
        <taxon>Mycolicibacter</taxon>
    </lineage>
</organism>
<dbReference type="Proteomes" id="UP000465263">
    <property type="component" value="Unassembled WGS sequence"/>
</dbReference>
<dbReference type="FunFam" id="1.20.1260.20:FF:000001">
    <property type="entry name" value="PPE family protein PPE41"/>
    <property type="match status" value="1"/>
</dbReference>
<dbReference type="GO" id="GO:0052572">
    <property type="term" value="P:response to host immune response"/>
    <property type="evidence" value="ECO:0007669"/>
    <property type="project" value="TreeGrafter"/>
</dbReference>
<dbReference type="PANTHER" id="PTHR46766">
    <property type="entry name" value="GLUTAMINE-RICH PROTEIN 2"/>
    <property type="match status" value="1"/>
</dbReference>
<evidence type="ECO:0000256" key="2">
    <source>
        <dbReference type="SAM" id="MobiDB-lite"/>
    </source>
</evidence>
<comment type="caution">
    <text evidence="5">The sequence shown here is derived from an EMBL/GenBank/DDBJ whole genome shotgun (WGS) entry which is preliminary data.</text>
</comment>
<evidence type="ECO:0000259" key="4">
    <source>
        <dbReference type="Pfam" id="PF12484"/>
    </source>
</evidence>
<feature type="domain" description="PPE" evidence="3">
    <location>
        <begin position="3"/>
        <end position="166"/>
    </location>
</feature>
<dbReference type="PANTHER" id="PTHR46766:SF1">
    <property type="entry name" value="GLUTAMINE-RICH PROTEIN 2"/>
    <property type="match status" value="1"/>
</dbReference>
<evidence type="ECO:0000256" key="1">
    <source>
        <dbReference type="ARBA" id="ARBA00010652"/>
    </source>
</evidence>
<evidence type="ECO:0000313" key="6">
    <source>
        <dbReference type="Proteomes" id="UP000465263"/>
    </source>
</evidence>
<keyword evidence="6" id="KW-1185">Reference proteome</keyword>
<proteinExistence type="inferred from homology"/>
<accession>A0A7I9XKU2</accession>
<name>A0A7I9XKU2_9MYCO</name>
<dbReference type="AlphaFoldDB" id="A0A7I9XKU2"/>
<reference evidence="5 6" key="1">
    <citation type="journal article" date="2019" name="Emerg. Microbes Infect.">
        <title>Comprehensive subspecies identification of 175 nontuberculous mycobacteria species based on 7547 genomic profiles.</title>
        <authorList>
            <person name="Matsumoto Y."/>
            <person name="Kinjo T."/>
            <person name="Motooka D."/>
            <person name="Nabeya D."/>
            <person name="Jung N."/>
            <person name="Uechi K."/>
            <person name="Horii T."/>
            <person name="Iida T."/>
            <person name="Fujita J."/>
            <person name="Nakamura S."/>
        </authorList>
    </citation>
    <scope>NUCLEOTIDE SEQUENCE [LARGE SCALE GENOMIC DNA]</scope>
    <source>
        <strain evidence="5 6">JCM 16017</strain>
    </source>
</reference>
<comment type="similarity">
    <text evidence="1">Belongs to the mycobacterial PPE family.</text>
</comment>
<feature type="domain" description="PPE family C-terminal" evidence="4">
    <location>
        <begin position="333"/>
        <end position="413"/>
    </location>
</feature>
<protein>
    <submittedName>
        <fullName evidence="5">PPE family protein</fullName>
    </submittedName>
</protein>
<evidence type="ECO:0000259" key="3">
    <source>
        <dbReference type="Pfam" id="PF00823"/>
    </source>
</evidence>
<gene>
    <name evidence="5" type="primary">PPE31_4</name>
    <name evidence="5" type="ORF">MSEN_22690</name>
</gene>
<dbReference type="InterPro" id="IPR022171">
    <property type="entry name" value="PPE_C"/>
</dbReference>
<evidence type="ECO:0000313" key="5">
    <source>
        <dbReference type="EMBL" id="GFG70549.1"/>
    </source>
</evidence>
<dbReference type="SUPFAM" id="SSF140459">
    <property type="entry name" value="PE/PPE dimer-like"/>
    <property type="match status" value="1"/>
</dbReference>
<dbReference type="Gene3D" id="1.20.1260.20">
    <property type="entry name" value="PPE superfamily"/>
    <property type="match status" value="1"/>
</dbReference>
<dbReference type="EMBL" id="BLKV01000001">
    <property type="protein sequence ID" value="GFG70549.1"/>
    <property type="molecule type" value="Genomic_DNA"/>
</dbReference>
<dbReference type="InterPro" id="IPR000030">
    <property type="entry name" value="PPE_dom"/>
</dbReference>
<sequence>MLDYGALPPEVNSGRMYTGPGSAPMMSAASAWRTMAAELATAAHSYDTVITQLAGEEWLGPGSASMSAAATPYIAWMDTTATLAEQAATQATAAATAFETARAATVPPAVVTTNRVQQSALVATNILGINTPAIAALDALYAEMWAQDAAAMYGYAGGSAVASQVTPFSAPAQATNAAGHGSQAAAVAHAAGTAAGHNAQVSQLISSLPNALQSMASPPTGAAASTDWIESAIEFLYNDPLNGVGYFLGTPLYSLFNTMGTGAAFIPSSLLPSLIGYMTGGGLSTAGGSALGSGLGAALSPGGALGALGALGGGLSGGIGSAFGVSSVTPGVTASMGHASLIGTSFSAPASWSAATPAGAASASSQPAGWAVPSETHNNMASVPPPVPTGAGRPGMNYGTPRYGFRPKFMPKPMVV</sequence>
<feature type="region of interest" description="Disordered" evidence="2">
    <location>
        <begin position="363"/>
        <end position="395"/>
    </location>
</feature>
<dbReference type="OrthoDB" id="4705985at2"/>
<dbReference type="InterPro" id="IPR038332">
    <property type="entry name" value="PPE_sf"/>
</dbReference>